<feature type="transmembrane region" description="Helical" evidence="6">
    <location>
        <begin position="30"/>
        <end position="52"/>
    </location>
</feature>
<evidence type="ECO:0000313" key="7">
    <source>
        <dbReference type="EMBL" id="KKI50941.1"/>
    </source>
</evidence>
<feature type="transmembrane region" description="Helical" evidence="6">
    <location>
        <begin position="232"/>
        <end position="251"/>
    </location>
</feature>
<feature type="transmembrane region" description="Helical" evidence="6">
    <location>
        <begin position="314"/>
        <end position="330"/>
    </location>
</feature>
<dbReference type="AlphaFoldDB" id="A0A0M2NIZ1"/>
<dbReference type="Pfam" id="PF02653">
    <property type="entry name" value="BPD_transp_2"/>
    <property type="match status" value="1"/>
</dbReference>
<evidence type="ECO:0000256" key="5">
    <source>
        <dbReference type="ARBA" id="ARBA00023136"/>
    </source>
</evidence>
<dbReference type="RefSeq" id="WP_052740426.1">
    <property type="nucleotide sequence ID" value="NZ_CAUERS010000102.1"/>
</dbReference>
<dbReference type="PANTHER" id="PTHR32196">
    <property type="entry name" value="ABC TRANSPORTER PERMEASE PROTEIN YPHD-RELATED-RELATED"/>
    <property type="match status" value="1"/>
</dbReference>
<accession>A0A0M2NIZ1</accession>
<keyword evidence="4 6" id="KW-1133">Transmembrane helix</keyword>
<reference evidence="7 8" key="1">
    <citation type="submission" date="2015-04" db="EMBL/GenBank/DDBJ databases">
        <title>Draft genome sequence of bacteremic isolate Catabacter hongkongensis type strain HKU16T.</title>
        <authorList>
            <person name="Lau S.K."/>
            <person name="Teng J.L."/>
            <person name="Huang Y."/>
            <person name="Curreem S.O."/>
            <person name="Tsui S.K."/>
            <person name="Woo P.C."/>
        </authorList>
    </citation>
    <scope>NUCLEOTIDE SEQUENCE [LARGE SCALE GENOMIC DNA]</scope>
    <source>
        <strain evidence="7 8">HKU16</strain>
    </source>
</reference>
<evidence type="ECO:0000256" key="3">
    <source>
        <dbReference type="ARBA" id="ARBA00022692"/>
    </source>
</evidence>
<dbReference type="InterPro" id="IPR001851">
    <property type="entry name" value="ABC_transp_permease"/>
</dbReference>
<protein>
    <submittedName>
        <fullName evidence="7">Ribose ABC transport system, permease protein RbsC</fullName>
    </submittedName>
</protein>
<keyword evidence="8" id="KW-1185">Reference proteome</keyword>
<dbReference type="OrthoDB" id="9815820at2"/>
<evidence type="ECO:0000256" key="1">
    <source>
        <dbReference type="ARBA" id="ARBA00004651"/>
    </source>
</evidence>
<gene>
    <name evidence="7" type="ORF">CHK_1328</name>
</gene>
<sequence>MIFNSVSINAEEGKLKSNAKNGFSRFTKNYAIVIAILVLGVVFAFSSEYFLTYSNIRNIFIQSSALAIVAIGQAFIILTGDFDLSLGQNLCFTSCVAAWMMKFGEVNPWIAVITALALGCAVGATNGFLIAYCKIPCFVATLGMQMVCTGLARIVTNASPIPSMPQEIEFFGRGFVGGAEWGIPICVIIMIALYVIFSFVARRTRMGRNVYAIGGSNEAAYFAGINVKKYKTIVYVLGGGIAAFGGIILLSRLDSAAVTNGNLYEFDTIISCVIGGVSLAGGKGKIVQALFGAIFLTLFFNGMTMLNVHPFVQFVLKGVVLIGAVAIDVIRNKRNK</sequence>
<evidence type="ECO:0000313" key="8">
    <source>
        <dbReference type="Proteomes" id="UP000034076"/>
    </source>
</evidence>
<comment type="caution">
    <text evidence="7">The sequence shown here is derived from an EMBL/GenBank/DDBJ whole genome shotgun (WGS) entry which is preliminary data.</text>
</comment>
<organism evidence="7 8">
    <name type="scientific">Christensenella hongkongensis</name>
    <dbReference type="NCBI Taxonomy" id="270498"/>
    <lineage>
        <taxon>Bacteria</taxon>
        <taxon>Bacillati</taxon>
        <taxon>Bacillota</taxon>
        <taxon>Clostridia</taxon>
        <taxon>Christensenellales</taxon>
        <taxon>Christensenellaceae</taxon>
        <taxon>Christensenella</taxon>
    </lineage>
</organism>
<dbReference type="EMBL" id="LAYJ01000088">
    <property type="protein sequence ID" value="KKI50941.1"/>
    <property type="molecule type" value="Genomic_DNA"/>
</dbReference>
<feature type="transmembrane region" description="Helical" evidence="6">
    <location>
        <begin position="109"/>
        <end position="130"/>
    </location>
</feature>
<name>A0A0M2NIZ1_9FIRM</name>
<comment type="subcellular location">
    <subcellularLocation>
        <location evidence="1">Cell membrane</location>
        <topology evidence="1">Multi-pass membrane protein</topology>
    </subcellularLocation>
</comment>
<feature type="transmembrane region" description="Helical" evidence="6">
    <location>
        <begin position="263"/>
        <end position="282"/>
    </location>
</feature>
<dbReference type="GO" id="GO:0005886">
    <property type="term" value="C:plasma membrane"/>
    <property type="evidence" value="ECO:0007669"/>
    <property type="project" value="UniProtKB-SubCell"/>
</dbReference>
<feature type="transmembrane region" description="Helical" evidence="6">
    <location>
        <begin position="181"/>
        <end position="201"/>
    </location>
</feature>
<evidence type="ECO:0000256" key="6">
    <source>
        <dbReference type="SAM" id="Phobius"/>
    </source>
</evidence>
<keyword evidence="5 6" id="KW-0472">Membrane</keyword>
<dbReference type="STRING" id="270498.CHK_1328"/>
<keyword evidence="3 6" id="KW-0812">Transmembrane</keyword>
<feature type="transmembrane region" description="Helical" evidence="6">
    <location>
        <begin position="59"/>
        <end position="78"/>
    </location>
</feature>
<feature type="transmembrane region" description="Helical" evidence="6">
    <location>
        <begin position="289"/>
        <end position="308"/>
    </location>
</feature>
<proteinExistence type="predicted"/>
<evidence type="ECO:0000256" key="4">
    <source>
        <dbReference type="ARBA" id="ARBA00022989"/>
    </source>
</evidence>
<dbReference type="GO" id="GO:0022857">
    <property type="term" value="F:transmembrane transporter activity"/>
    <property type="evidence" value="ECO:0007669"/>
    <property type="project" value="InterPro"/>
</dbReference>
<keyword evidence="2" id="KW-1003">Cell membrane</keyword>
<evidence type="ECO:0000256" key="2">
    <source>
        <dbReference type="ARBA" id="ARBA00022475"/>
    </source>
</evidence>
<feature type="transmembrane region" description="Helical" evidence="6">
    <location>
        <begin position="137"/>
        <end position="155"/>
    </location>
</feature>
<dbReference type="CDD" id="cd06579">
    <property type="entry name" value="TM_PBP1_transp_AraH_like"/>
    <property type="match status" value="1"/>
</dbReference>
<dbReference type="Proteomes" id="UP000034076">
    <property type="component" value="Unassembled WGS sequence"/>
</dbReference>